<comment type="function">
    <text evidence="1 5">Exhibits S-adenosyl-L-methionine-dependent methyltransferase activity.</text>
</comment>
<dbReference type="EMBL" id="CP078145">
    <property type="protein sequence ID" value="QXN92266.1"/>
    <property type="molecule type" value="Genomic_DNA"/>
</dbReference>
<protein>
    <recommendedName>
        <fullName evidence="5">S-adenosyl-L-methionine-dependent methyltransferase</fullName>
        <ecNumber evidence="5">2.1.1.-</ecNumber>
    </recommendedName>
</protein>
<feature type="compositionally biased region" description="Basic and acidic residues" evidence="6">
    <location>
        <begin position="1"/>
        <end position="10"/>
    </location>
</feature>
<dbReference type="GO" id="GO:0032259">
    <property type="term" value="P:methylation"/>
    <property type="evidence" value="ECO:0007669"/>
    <property type="project" value="UniProtKB-KW"/>
</dbReference>
<organism evidence="7 8">
    <name type="scientific">Nocardia iowensis</name>
    <dbReference type="NCBI Taxonomy" id="204891"/>
    <lineage>
        <taxon>Bacteria</taxon>
        <taxon>Bacillati</taxon>
        <taxon>Actinomycetota</taxon>
        <taxon>Actinomycetes</taxon>
        <taxon>Mycobacteriales</taxon>
        <taxon>Nocardiaceae</taxon>
        <taxon>Nocardia</taxon>
    </lineage>
</organism>
<comment type="similarity">
    <text evidence="5">Belongs to the UPF0677 family.</text>
</comment>
<keyword evidence="8" id="KW-1185">Reference proteome</keyword>
<keyword evidence="4 5" id="KW-0949">S-adenosyl-L-methionine</keyword>
<sequence>MDGDSQRSRTAEGAAALRAAGARERDPALRNPDNLAEHLIGLRYRLGTRIPPMRAVLLWQIERRMPGLYSYVTARTKHLDELLLTETRSGAKQVVILGAGADSRAYRLSDALGDAQVFEVDHPATGAWKRERLRNLPDAHWDRVGFVAVDFGTGTLDDALADGGVDRAVPTVFLWEGVTPYLTSAEVDATLSAIARFATGSSVVFDYWYRDVFDRPCPYPEGEKFFRGLAARGEPARSGLDPATLADHLAERGLRLIDNAGPRELARHLPGARRPIMSFSAIAHARVP</sequence>
<evidence type="ECO:0000256" key="1">
    <source>
        <dbReference type="ARBA" id="ARBA00003907"/>
    </source>
</evidence>
<evidence type="ECO:0000313" key="7">
    <source>
        <dbReference type="EMBL" id="QXN92266.1"/>
    </source>
</evidence>
<dbReference type="RefSeq" id="WP_218473442.1">
    <property type="nucleotide sequence ID" value="NZ_BAABJN010000009.1"/>
</dbReference>
<dbReference type="PANTHER" id="PTHR43619">
    <property type="entry name" value="S-ADENOSYL-L-METHIONINE-DEPENDENT METHYLTRANSFERASE YKTD-RELATED"/>
    <property type="match status" value="1"/>
</dbReference>
<dbReference type="InterPro" id="IPR007213">
    <property type="entry name" value="Ppm1/Ppm2/Tcmp"/>
</dbReference>
<dbReference type="GO" id="GO:0008168">
    <property type="term" value="F:methyltransferase activity"/>
    <property type="evidence" value="ECO:0007669"/>
    <property type="project" value="UniProtKB-KW"/>
</dbReference>
<evidence type="ECO:0000256" key="2">
    <source>
        <dbReference type="ARBA" id="ARBA00022603"/>
    </source>
</evidence>
<evidence type="ECO:0000256" key="5">
    <source>
        <dbReference type="RuleBase" id="RU362030"/>
    </source>
</evidence>
<evidence type="ECO:0000256" key="3">
    <source>
        <dbReference type="ARBA" id="ARBA00022679"/>
    </source>
</evidence>
<dbReference type="PANTHER" id="PTHR43619:SF2">
    <property type="entry name" value="S-ADENOSYL-L-METHIONINE-DEPENDENT METHYLTRANSFERASES SUPERFAMILY PROTEIN"/>
    <property type="match status" value="1"/>
</dbReference>
<evidence type="ECO:0000256" key="4">
    <source>
        <dbReference type="ARBA" id="ARBA00022691"/>
    </source>
</evidence>
<dbReference type="NCBIfam" id="TIGR00027">
    <property type="entry name" value="mthyl_TIGR00027"/>
    <property type="match status" value="1"/>
</dbReference>
<proteinExistence type="inferred from homology"/>
<evidence type="ECO:0000256" key="6">
    <source>
        <dbReference type="SAM" id="MobiDB-lite"/>
    </source>
</evidence>
<accession>A0ABX8RXJ8</accession>
<dbReference type="InterPro" id="IPR011610">
    <property type="entry name" value="SAM_mthyl_Trfase_ML2640-like"/>
</dbReference>
<dbReference type="Proteomes" id="UP000694257">
    <property type="component" value="Chromosome"/>
</dbReference>
<name>A0ABX8RXJ8_NOCIO</name>
<keyword evidence="2 5" id="KW-0489">Methyltransferase</keyword>
<gene>
    <name evidence="7" type="ORF">KV110_03630</name>
</gene>
<feature type="region of interest" description="Disordered" evidence="6">
    <location>
        <begin position="1"/>
        <end position="29"/>
    </location>
</feature>
<dbReference type="Pfam" id="PF04072">
    <property type="entry name" value="LCM"/>
    <property type="match status" value="1"/>
</dbReference>
<keyword evidence="3 7" id="KW-0808">Transferase</keyword>
<dbReference type="EC" id="2.1.1.-" evidence="5"/>
<feature type="compositionally biased region" description="Low complexity" evidence="6">
    <location>
        <begin position="11"/>
        <end position="20"/>
    </location>
</feature>
<reference evidence="7 8" key="1">
    <citation type="submission" date="2021-07" db="EMBL/GenBank/DDBJ databases">
        <title>Whole Genome Sequence of Nocardia Iowensis.</title>
        <authorList>
            <person name="Lamm A."/>
            <person name="Collins-Fairclough A.M."/>
            <person name="Bunk B."/>
            <person name="Sproer C."/>
        </authorList>
    </citation>
    <scope>NUCLEOTIDE SEQUENCE [LARGE SCALE GENOMIC DNA]</scope>
    <source>
        <strain evidence="7 8">NRRL 5646</strain>
    </source>
</reference>
<evidence type="ECO:0000313" key="8">
    <source>
        <dbReference type="Proteomes" id="UP000694257"/>
    </source>
</evidence>